<proteinExistence type="predicted"/>
<dbReference type="Proteomes" id="UP000214715">
    <property type="component" value="Genome"/>
</dbReference>
<keyword evidence="2" id="KW-1185">Reference proteome</keyword>
<feature type="non-terminal residue" evidence="1">
    <location>
        <position position="1"/>
    </location>
</feature>
<dbReference type="EMBL" id="AB930182">
    <property type="protein sequence ID" value="BAO79537.1"/>
    <property type="molecule type" value="Genomic_DNA"/>
</dbReference>
<protein>
    <submittedName>
        <fullName evidence="1">Uncharacterized protein</fullName>
    </submittedName>
</protein>
<evidence type="ECO:0000313" key="2">
    <source>
        <dbReference type="Proteomes" id="UP000214715"/>
    </source>
</evidence>
<organism evidence="1 2">
    <name type="scientific">Bacillus phage SPG24</name>
    <dbReference type="NCBI Taxonomy" id="1497851"/>
    <lineage>
        <taxon>Viruses</taxon>
        <taxon>Duplodnaviria</taxon>
        <taxon>Heunggongvirae</taxon>
        <taxon>Uroviricota</taxon>
        <taxon>Caudoviricetes</taxon>
        <taxon>Herelleviridae</taxon>
        <taxon>Bastillevirinae</taxon>
        <taxon>Nitunavirus</taxon>
        <taxon>Nitunavirus SPG24</taxon>
    </lineage>
</organism>
<accession>A0A024FSI4</accession>
<sequence length="39" mass="4649">GNAPYWSRLQSLDVDSRSDEPIKLQRRYQNFRAHGRFSP</sequence>
<name>A0A024FSI4_9CAUD</name>
<reference evidence="1 2" key="1">
    <citation type="submission" date="2014-04" db="EMBL/GenBank/DDBJ databases">
        <title>Whole genome of SPG24 was analyzed in behalf of its correct identification and originality.</title>
        <authorList>
            <person name="Lee O.H."/>
        </authorList>
    </citation>
    <scope>NUCLEOTIDE SEQUENCE [LARGE SCALE GENOMIC DNA]</scope>
    <source>
        <strain evidence="1 2">SPG24</strain>
    </source>
</reference>
<evidence type="ECO:0000313" key="1">
    <source>
        <dbReference type="EMBL" id="BAO79537.1"/>
    </source>
</evidence>